<sequence>MSTPAGTLQRYAHLWEEQVTPPRWVIWNTGDEALVFDRFLNLPAPVDDPDLDDVVRRMRAAGVQETGEYPGRPCG</sequence>
<comment type="caution">
    <text evidence="1">The sequence shown here is derived from an EMBL/GenBank/DDBJ whole genome shotgun (WGS) entry which is preliminary data.</text>
</comment>
<evidence type="ECO:0000313" key="1">
    <source>
        <dbReference type="EMBL" id="MFC5021071.1"/>
    </source>
</evidence>
<keyword evidence="2" id="KW-1185">Reference proteome</keyword>
<organism evidence="1 2">
    <name type="scientific">Streptomyces coeruleoprunus</name>
    <dbReference type="NCBI Taxonomy" id="285563"/>
    <lineage>
        <taxon>Bacteria</taxon>
        <taxon>Bacillati</taxon>
        <taxon>Actinomycetota</taxon>
        <taxon>Actinomycetes</taxon>
        <taxon>Kitasatosporales</taxon>
        <taxon>Streptomycetaceae</taxon>
        <taxon>Streptomyces</taxon>
    </lineage>
</organism>
<proteinExistence type="predicted"/>
<dbReference type="Proteomes" id="UP001595829">
    <property type="component" value="Unassembled WGS sequence"/>
</dbReference>
<dbReference type="EMBL" id="JBHSJD010000002">
    <property type="protein sequence ID" value="MFC5021071.1"/>
    <property type="molecule type" value="Genomic_DNA"/>
</dbReference>
<name>A0ABV9X7L8_9ACTN</name>
<gene>
    <name evidence="1" type="ORF">ACFPM3_02760</name>
</gene>
<reference evidence="2" key="1">
    <citation type="journal article" date="2019" name="Int. J. Syst. Evol. Microbiol.">
        <title>The Global Catalogue of Microorganisms (GCM) 10K type strain sequencing project: providing services to taxonomists for standard genome sequencing and annotation.</title>
        <authorList>
            <consortium name="The Broad Institute Genomics Platform"/>
            <consortium name="The Broad Institute Genome Sequencing Center for Infectious Disease"/>
            <person name="Wu L."/>
            <person name="Ma J."/>
        </authorList>
    </citation>
    <scope>NUCLEOTIDE SEQUENCE [LARGE SCALE GENOMIC DNA]</scope>
    <source>
        <strain evidence="2">CGMCC 4.1648</strain>
    </source>
</reference>
<protein>
    <submittedName>
        <fullName evidence="1">Uncharacterized protein</fullName>
    </submittedName>
</protein>
<accession>A0ABV9X7L8</accession>
<dbReference type="RefSeq" id="WP_345693062.1">
    <property type="nucleotide sequence ID" value="NZ_BAABIT010000001.1"/>
</dbReference>
<evidence type="ECO:0000313" key="2">
    <source>
        <dbReference type="Proteomes" id="UP001595829"/>
    </source>
</evidence>